<keyword evidence="1" id="KW-0812">Transmembrane</keyword>
<dbReference type="EMBL" id="PTJA01000016">
    <property type="protein sequence ID" value="PPK77479.1"/>
    <property type="molecule type" value="Genomic_DNA"/>
</dbReference>
<proteinExistence type="predicted"/>
<gene>
    <name evidence="2" type="ORF">BXY41_11617</name>
</gene>
<evidence type="ECO:0000313" key="2">
    <source>
        <dbReference type="EMBL" id="PPK77479.1"/>
    </source>
</evidence>
<sequence length="210" mass="24715">MEINWDIIISLVTAFAALAALVLSNRQMKLSNKQHLFDKRLESYIIANGLLQLYRENSKIIDYKTDEPIFSIEMQFAWLTNNSYLERITPAINEPLYGESHKELLKKLESLKEVSTKIKFVFSAEESIILGDFVFCYQKLLFTMYQYNILLTKMKQVVEDEKISFKEAQKLVGEERIKIELETAFENLKCQEIQINRNKVEEKIKKQIML</sequence>
<protein>
    <submittedName>
        <fullName evidence="2">Uncharacterized protein</fullName>
    </submittedName>
</protein>
<dbReference type="Proteomes" id="UP000237749">
    <property type="component" value="Unassembled WGS sequence"/>
</dbReference>
<keyword evidence="3" id="KW-1185">Reference proteome</keyword>
<evidence type="ECO:0000256" key="1">
    <source>
        <dbReference type="SAM" id="Phobius"/>
    </source>
</evidence>
<keyword evidence="1" id="KW-1133">Transmembrane helix</keyword>
<dbReference type="RefSeq" id="WP_104439253.1">
    <property type="nucleotide sequence ID" value="NZ_PTJA01000016.1"/>
</dbReference>
<comment type="caution">
    <text evidence="2">The sequence shown here is derived from an EMBL/GenBank/DDBJ whole genome shotgun (WGS) entry which is preliminary data.</text>
</comment>
<feature type="transmembrane region" description="Helical" evidence="1">
    <location>
        <begin position="6"/>
        <end position="24"/>
    </location>
</feature>
<dbReference type="OrthoDB" id="1913389at2"/>
<organism evidence="2 3">
    <name type="scientific">Lacrimispora xylanisolvens</name>
    <dbReference type="NCBI Taxonomy" id="384636"/>
    <lineage>
        <taxon>Bacteria</taxon>
        <taxon>Bacillati</taxon>
        <taxon>Bacillota</taxon>
        <taxon>Clostridia</taxon>
        <taxon>Lachnospirales</taxon>
        <taxon>Lachnospiraceae</taxon>
        <taxon>Lacrimispora</taxon>
    </lineage>
</organism>
<evidence type="ECO:0000313" key="3">
    <source>
        <dbReference type="Proteomes" id="UP000237749"/>
    </source>
</evidence>
<name>A0A2S6HJ27_9FIRM</name>
<reference evidence="2 3" key="1">
    <citation type="submission" date="2018-02" db="EMBL/GenBank/DDBJ databases">
        <title>Genomic Encyclopedia of Archaeal and Bacterial Type Strains, Phase II (KMG-II): from individual species to whole genera.</title>
        <authorList>
            <person name="Goeker M."/>
        </authorList>
    </citation>
    <scope>NUCLEOTIDE SEQUENCE [LARGE SCALE GENOMIC DNA]</scope>
    <source>
        <strain evidence="2 3">DSM 3808</strain>
    </source>
</reference>
<dbReference type="AlphaFoldDB" id="A0A2S6HJ27"/>
<accession>A0A2S6HJ27</accession>
<keyword evidence="1" id="KW-0472">Membrane</keyword>